<gene>
    <name evidence="4" type="ORF">GCM10007269_20300</name>
</gene>
<evidence type="ECO:0000256" key="2">
    <source>
        <dbReference type="SAM" id="SignalP"/>
    </source>
</evidence>
<evidence type="ECO:0000256" key="1">
    <source>
        <dbReference type="SAM" id="MobiDB-lite"/>
    </source>
</evidence>
<comment type="caution">
    <text evidence="4">The sequence shown here is derived from an EMBL/GenBank/DDBJ whole genome shotgun (WGS) entry which is preliminary data.</text>
</comment>
<feature type="signal peptide" evidence="2">
    <location>
        <begin position="1"/>
        <end position="26"/>
    </location>
</feature>
<dbReference type="EMBL" id="BMCM01000003">
    <property type="protein sequence ID" value="GGD77266.1"/>
    <property type="molecule type" value="Genomic_DNA"/>
</dbReference>
<feature type="region of interest" description="Disordered" evidence="1">
    <location>
        <begin position="31"/>
        <end position="67"/>
    </location>
</feature>
<sequence length="167" mass="17276">MPRRLPAVRLRGATGAVILIAGLTLAGCAPEATETPTTSPSASVESTPSASATPEGPLLQPDGSAEDNLPIFSAVTEQVWASENRTSGRAYVDALVAAGFDRNAMQVTQDLTTVGNPVESLQFSVSWAGEECLVGQVGPSTGEPVTVVVDQLAEGRCLVGNTRPIDW</sequence>
<evidence type="ECO:0000313" key="5">
    <source>
        <dbReference type="Proteomes" id="UP000629365"/>
    </source>
</evidence>
<dbReference type="Pfam" id="PF22504">
    <property type="entry name" value="DUF6993"/>
    <property type="match status" value="1"/>
</dbReference>
<feature type="domain" description="DUF6993" evidence="3">
    <location>
        <begin position="77"/>
        <end position="161"/>
    </location>
</feature>
<proteinExistence type="predicted"/>
<organism evidence="4 5">
    <name type="scientific">Microbacterium murale</name>
    <dbReference type="NCBI Taxonomy" id="1081040"/>
    <lineage>
        <taxon>Bacteria</taxon>
        <taxon>Bacillati</taxon>
        <taxon>Actinomycetota</taxon>
        <taxon>Actinomycetes</taxon>
        <taxon>Micrococcales</taxon>
        <taxon>Microbacteriaceae</taxon>
        <taxon>Microbacterium</taxon>
    </lineage>
</organism>
<keyword evidence="5" id="KW-1185">Reference proteome</keyword>
<evidence type="ECO:0000313" key="4">
    <source>
        <dbReference type="EMBL" id="GGD77266.1"/>
    </source>
</evidence>
<dbReference type="RefSeq" id="WP_188436469.1">
    <property type="nucleotide sequence ID" value="NZ_BMCM01000003.1"/>
</dbReference>
<dbReference type="InterPro" id="IPR054262">
    <property type="entry name" value="DUF6993"/>
</dbReference>
<keyword evidence="2" id="KW-0732">Signal</keyword>
<evidence type="ECO:0000259" key="3">
    <source>
        <dbReference type="Pfam" id="PF22504"/>
    </source>
</evidence>
<accession>A0ABQ1RRN9</accession>
<name>A0ABQ1RRN9_9MICO</name>
<dbReference type="Proteomes" id="UP000629365">
    <property type="component" value="Unassembled WGS sequence"/>
</dbReference>
<feature type="chain" id="PRO_5046694648" description="DUF6993 domain-containing protein" evidence="2">
    <location>
        <begin position="27"/>
        <end position="167"/>
    </location>
</feature>
<protein>
    <recommendedName>
        <fullName evidence="3">DUF6993 domain-containing protein</fullName>
    </recommendedName>
</protein>
<dbReference type="PROSITE" id="PS51257">
    <property type="entry name" value="PROKAR_LIPOPROTEIN"/>
    <property type="match status" value="1"/>
</dbReference>
<feature type="compositionally biased region" description="Low complexity" evidence="1">
    <location>
        <begin position="31"/>
        <end position="54"/>
    </location>
</feature>
<reference evidence="5" key="1">
    <citation type="journal article" date="2019" name="Int. J. Syst. Evol. Microbiol.">
        <title>The Global Catalogue of Microorganisms (GCM) 10K type strain sequencing project: providing services to taxonomists for standard genome sequencing and annotation.</title>
        <authorList>
            <consortium name="The Broad Institute Genomics Platform"/>
            <consortium name="The Broad Institute Genome Sequencing Center for Infectious Disease"/>
            <person name="Wu L."/>
            <person name="Ma J."/>
        </authorList>
    </citation>
    <scope>NUCLEOTIDE SEQUENCE [LARGE SCALE GENOMIC DNA]</scope>
    <source>
        <strain evidence="5">CCM 7640</strain>
    </source>
</reference>